<reference evidence="2" key="1">
    <citation type="journal article" date="2018" name="PLoS Negl. Trop. Dis.">
        <title>Sialome diversity of ticks revealed by RNAseq of single tick salivary glands.</title>
        <authorList>
            <person name="Perner J."/>
            <person name="Kropackova S."/>
            <person name="Kopacek P."/>
            <person name="Ribeiro J.M."/>
        </authorList>
    </citation>
    <scope>NUCLEOTIDE SEQUENCE</scope>
    <source>
        <strain evidence="2">Siblings of single egg batch collected in Ceske Budejovice</strain>
        <tissue evidence="2">Salivary glands</tissue>
    </source>
</reference>
<accession>A0A147BHV7</accession>
<sequence>RDVFAVSDLQHDDHRRPASGLRKRPRSVALPARGPVPLPVGQQSKERGLGKFVVAQNEGLDILVGTTILCTRRPKFVYMICT</sequence>
<proteinExistence type="predicted"/>
<evidence type="ECO:0000256" key="1">
    <source>
        <dbReference type="SAM" id="MobiDB-lite"/>
    </source>
</evidence>
<name>A0A147BHV7_IXORI</name>
<protein>
    <submittedName>
        <fullName evidence="2">Uncharacterized protein</fullName>
    </submittedName>
</protein>
<feature type="region of interest" description="Disordered" evidence="1">
    <location>
        <begin position="1"/>
        <end position="43"/>
    </location>
</feature>
<dbReference type="AlphaFoldDB" id="A0A147BHV7"/>
<dbReference type="EMBL" id="GEGO01005031">
    <property type="protein sequence ID" value="JAR90373.1"/>
    <property type="molecule type" value="Transcribed_RNA"/>
</dbReference>
<feature type="compositionally biased region" description="Basic and acidic residues" evidence="1">
    <location>
        <begin position="1"/>
        <end position="16"/>
    </location>
</feature>
<organism evidence="2">
    <name type="scientific">Ixodes ricinus</name>
    <name type="common">Common tick</name>
    <name type="synonym">Acarus ricinus</name>
    <dbReference type="NCBI Taxonomy" id="34613"/>
    <lineage>
        <taxon>Eukaryota</taxon>
        <taxon>Metazoa</taxon>
        <taxon>Ecdysozoa</taxon>
        <taxon>Arthropoda</taxon>
        <taxon>Chelicerata</taxon>
        <taxon>Arachnida</taxon>
        <taxon>Acari</taxon>
        <taxon>Parasitiformes</taxon>
        <taxon>Ixodida</taxon>
        <taxon>Ixodoidea</taxon>
        <taxon>Ixodidae</taxon>
        <taxon>Ixodinae</taxon>
        <taxon>Ixodes</taxon>
    </lineage>
</organism>
<evidence type="ECO:0000313" key="2">
    <source>
        <dbReference type="EMBL" id="JAR90373.1"/>
    </source>
</evidence>
<feature type="non-terminal residue" evidence="2">
    <location>
        <position position="1"/>
    </location>
</feature>